<comment type="caution">
    <text evidence="13">The sequence shown here is derived from an EMBL/GenBank/DDBJ whole genome shotgun (WGS) entry which is preliminary data.</text>
</comment>
<gene>
    <name evidence="13" type="ORF">A3F83_12930</name>
</gene>
<dbReference type="GO" id="GO:0030570">
    <property type="term" value="F:pectate lyase activity"/>
    <property type="evidence" value="ECO:0007669"/>
    <property type="project" value="UniProtKB-EC"/>
</dbReference>
<dbReference type="SUPFAM" id="SSF51126">
    <property type="entry name" value="Pectin lyase-like"/>
    <property type="match status" value="1"/>
</dbReference>
<dbReference type="Gene3D" id="2.160.20.10">
    <property type="entry name" value="Single-stranded right-handed beta-helix, Pectin lyase-like"/>
    <property type="match status" value="1"/>
</dbReference>
<dbReference type="GO" id="GO:0000272">
    <property type="term" value="P:polysaccharide catabolic process"/>
    <property type="evidence" value="ECO:0007669"/>
    <property type="project" value="UniProtKB-KW"/>
</dbReference>
<dbReference type="CDD" id="cd14256">
    <property type="entry name" value="Dockerin_I"/>
    <property type="match status" value="1"/>
</dbReference>
<dbReference type="InterPro" id="IPR011050">
    <property type="entry name" value="Pectin_lyase_fold/virulence"/>
</dbReference>
<reference evidence="13 14" key="1">
    <citation type="journal article" date="2016" name="Nat. Commun.">
        <title>Thousands of microbial genomes shed light on interconnected biogeochemical processes in an aquifer system.</title>
        <authorList>
            <person name="Anantharaman K."/>
            <person name="Brown C.T."/>
            <person name="Hug L.A."/>
            <person name="Sharon I."/>
            <person name="Castelle C.J."/>
            <person name="Probst A.J."/>
            <person name="Thomas B.C."/>
            <person name="Singh A."/>
            <person name="Wilkins M.J."/>
            <person name="Karaoz U."/>
            <person name="Brodie E.L."/>
            <person name="Williams K.H."/>
            <person name="Hubbard S.S."/>
            <person name="Banfield J.F."/>
        </authorList>
    </citation>
    <scope>NUCLEOTIDE SEQUENCE [LARGE SCALE GENOMIC DNA]</scope>
</reference>
<keyword evidence="6" id="KW-0325">Glycoprotein</keyword>
<evidence type="ECO:0000256" key="6">
    <source>
        <dbReference type="ARBA" id="ARBA00023180"/>
    </source>
</evidence>
<dbReference type="GO" id="GO:0071555">
    <property type="term" value="P:cell wall organization"/>
    <property type="evidence" value="ECO:0007669"/>
    <property type="project" value="UniProtKB-KW"/>
</dbReference>
<dbReference type="STRING" id="1817867.A3F83_12930"/>
<dbReference type="Pfam" id="PF00404">
    <property type="entry name" value="Dockerin_1"/>
    <property type="match status" value="1"/>
</dbReference>
<dbReference type="PROSITE" id="PS00448">
    <property type="entry name" value="CLOS_CELLULOSOME_RPT"/>
    <property type="match status" value="1"/>
</dbReference>
<sequence>MLLSLSSWSAAQELPDSLPAFPGAEGFGSRTPGGRGGRMIQVTNLNPSGPGSLQAACSAEGPRIVVFEVSGVIPGEVSIPHGQITIMGQTAPGAGITIKGMLITKYDPEGLARYPDIVIRFLRVRPDPVPGVAWADALQFSGVRNCVLDHLSLSWSSDETMDIYSSRNLTVQWCAIEESDTEGHPEGRHNYALINGPGGGEVSIHHNLFAHHSRRCPAVSDGPADVRNNLVYNFRDGFLHDNEPNDMGYNIIGNYYKQGPNDNIYPFNFWRGTTYYLHDNYLESRAGSGSYTGPVEDPWAEADKLYGLQVYANLGIKAKQQTEVPPVATQSPLEAYELVLANAGCLPRDTVGRRTVNEVRAGSGSWGRHDPGDLLAGLTPTTPAKDSDHDGMPDFWERAKGLNSADSTDHAKIMASGYTALEEYGNLLAQRLIETGGVFPSRGDVNANGTVNIFDLLELITALREDSPGWAADLNLDGRVNLFDLLELLRLLAGME</sequence>
<dbReference type="InterPro" id="IPR002105">
    <property type="entry name" value="Dockerin_1_rpt"/>
</dbReference>
<dbReference type="SUPFAM" id="SSF63446">
    <property type="entry name" value="Type I dockerin domain"/>
    <property type="match status" value="1"/>
</dbReference>
<dbReference type="PROSITE" id="PS51766">
    <property type="entry name" value="DOCKERIN"/>
    <property type="match status" value="1"/>
</dbReference>
<evidence type="ECO:0000256" key="11">
    <source>
        <dbReference type="ARBA" id="ARBA00025679"/>
    </source>
</evidence>
<dbReference type="PANTHER" id="PTHR42970">
    <property type="entry name" value="PECTATE LYASE C-RELATED"/>
    <property type="match status" value="1"/>
</dbReference>
<dbReference type="EMBL" id="MFIX01000070">
    <property type="protein sequence ID" value="OGG05273.1"/>
    <property type="molecule type" value="Genomic_DNA"/>
</dbReference>
<dbReference type="Proteomes" id="UP000179129">
    <property type="component" value="Unassembled WGS sequence"/>
</dbReference>
<comment type="similarity">
    <text evidence="2">Belongs to the polysaccharide lyase 1 family.</text>
</comment>
<keyword evidence="5" id="KW-0479">Metal-binding</keyword>
<evidence type="ECO:0000256" key="2">
    <source>
        <dbReference type="ARBA" id="ARBA00010980"/>
    </source>
</evidence>
<evidence type="ECO:0000313" key="13">
    <source>
        <dbReference type="EMBL" id="OGG05273.1"/>
    </source>
</evidence>
<organism evidence="13 14">
    <name type="scientific">Candidatus Glassbacteria bacterium RIFCSPLOWO2_12_FULL_58_11</name>
    <dbReference type="NCBI Taxonomy" id="1817867"/>
    <lineage>
        <taxon>Bacteria</taxon>
        <taxon>Candidatus Glassiibacteriota</taxon>
    </lineage>
</organism>
<dbReference type="Gene3D" id="1.10.1330.10">
    <property type="entry name" value="Dockerin domain"/>
    <property type="match status" value="1"/>
</dbReference>
<dbReference type="InterPro" id="IPR018247">
    <property type="entry name" value="EF_Hand_1_Ca_BS"/>
</dbReference>
<name>A0A1F5YYW2_9BACT</name>
<comment type="catalytic activity">
    <reaction evidence="1">
        <text>Eliminative cleavage of (1-&gt;4)-alpha-D-galacturonan to give oligosaccharides with 4-deoxy-alpha-D-galact-4-enuronosyl groups at their non-reducing ends.</text>
        <dbReference type="EC" id="4.2.2.2"/>
    </reaction>
</comment>
<dbReference type="InterPro" id="IPR016134">
    <property type="entry name" value="Dockerin_dom"/>
</dbReference>
<evidence type="ECO:0000256" key="9">
    <source>
        <dbReference type="ARBA" id="ARBA00023316"/>
    </source>
</evidence>
<protein>
    <recommendedName>
        <fullName evidence="4">Probable pectate lyase C</fullName>
        <ecNumber evidence="3">4.2.2.2</ecNumber>
    </recommendedName>
</protein>
<evidence type="ECO:0000313" key="14">
    <source>
        <dbReference type="Proteomes" id="UP000179129"/>
    </source>
</evidence>
<accession>A0A1F5YYW2</accession>
<keyword evidence="8" id="KW-0119">Carbohydrate metabolism</keyword>
<dbReference type="GO" id="GO:0004553">
    <property type="term" value="F:hydrolase activity, hydrolyzing O-glycosyl compounds"/>
    <property type="evidence" value="ECO:0007669"/>
    <property type="project" value="InterPro"/>
</dbReference>
<dbReference type="PROSITE" id="PS00018">
    <property type="entry name" value="EF_HAND_1"/>
    <property type="match status" value="1"/>
</dbReference>
<evidence type="ECO:0000256" key="5">
    <source>
        <dbReference type="ARBA" id="ARBA00022723"/>
    </source>
</evidence>
<feature type="domain" description="Dockerin" evidence="12">
    <location>
        <begin position="438"/>
        <end position="496"/>
    </location>
</feature>
<keyword evidence="10" id="KW-0624">Polysaccharide degradation</keyword>
<evidence type="ECO:0000256" key="4">
    <source>
        <dbReference type="ARBA" id="ARBA00016512"/>
    </source>
</evidence>
<keyword evidence="9" id="KW-0961">Cell wall biogenesis/degradation</keyword>
<dbReference type="EC" id="4.2.2.2" evidence="3"/>
<dbReference type="InterPro" id="IPR036439">
    <property type="entry name" value="Dockerin_dom_sf"/>
</dbReference>
<keyword evidence="7" id="KW-0456">Lyase</keyword>
<dbReference type="GO" id="GO:0046872">
    <property type="term" value="F:metal ion binding"/>
    <property type="evidence" value="ECO:0007669"/>
    <property type="project" value="UniProtKB-KW"/>
</dbReference>
<proteinExistence type="inferred from homology"/>
<evidence type="ECO:0000256" key="1">
    <source>
        <dbReference type="ARBA" id="ARBA00000695"/>
    </source>
</evidence>
<evidence type="ECO:0000256" key="7">
    <source>
        <dbReference type="ARBA" id="ARBA00023239"/>
    </source>
</evidence>
<dbReference type="PANTHER" id="PTHR42970:SF1">
    <property type="entry name" value="PECTATE LYASE C-RELATED"/>
    <property type="match status" value="1"/>
</dbReference>
<dbReference type="InterPro" id="IPR012334">
    <property type="entry name" value="Pectin_lyas_fold"/>
</dbReference>
<evidence type="ECO:0000256" key="8">
    <source>
        <dbReference type="ARBA" id="ARBA00023277"/>
    </source>
</evidence>
<evidence type="ECO:0000259" key="12">
    <source>
        <dbReference type="PROSITE" id="PS51766"/>
    </source>
</evidence>
<dbReference type="InterPro" id="IPR052063">
    <property type="entry name" value="Polysaccharide_Lyase_1"/>
</dbReference>
<evidence type="ECO:0000256" key="3">
    <source>
        <dbReference type="ARBA" id="ARBA00012272"/>
    </source>
</evidence>
<comment type="function">
    <text evidence="11">Pectinolytic enzyme consist of four classes of enzymes: pectin lyase, polygalacturonase, pectin methylesterase and rhamnogalacturonase. Among pectinolytic enzymes, pectin lyase is the most important in depolymerization of pectin, since it cleaves internal glycosidic bonds of highly methylated pectins. Favors pectate, the anion, over pectin, the methyl ester.</text>
</comment>
<evidence type="ECO:0000256" key="10">
    <source>
        <dbReference type="ARBA" id="ARBA00023326"/>
    </source>
</evidence>
<dbReference type="AlphaFoldDB" id="A0A1F5YYW2"/>